<dbReference type="Pfam" id="PF20597">
    <property type="entry name" value="pAdhesive_15"/>
    <property type="match status" value="2"/>
</dbReference>
<evidence type="ECO:0000259" key="2">
    <source>
        <dbReference type="Pfam" id="PF20597"/>
    </source>
</evidence>
<evidence type="ECO:0000256" key="1">
    <source>
        <dbReference type="SAM" id="SignalP"/>
    </source>
</evidence>
<accession>A0A1H7H2C7</accession>
<feature type="chain" id="PRO_5010377867" evidence="1">
    <location>
        <begin position="25"/>
        <end position="556"/>
    </location>
</feature>
<evidence type="ECO:0000313" key="3">
    <source>
        <dbReference type="EMBL" id="SEK44553.1"/>
    </source>
</evidence>
<dbReference type="EMBL" id="FOAP01000001">
    <property type="protein sequence ID" value="SEK44553.1"/>
    <property type="molecule type" value="Genomic_DNA"/>
</dbReference>
<protein>
    <submittedName>
        <fullName evidence="3">Choice-of-anchor A domain-containing protein</fullName>
    </submittedName>
</protein>
<dbReference type="InterPro" id="IPR026588">
    <property type="entry name" value="Choice_anch_A"/>
</dbReference>
<name>A0A1H7H2C7_STIAU</name>
<feature type="domain" description="Choice-of-anchor A" evidence="2">
    <location>
        <begin position="311"/>
        <end position="545"/>
    </location>
</feature>
<dbReference type="Proteomes" id="UP000182719">
    <property type="component" value="Unassembled WGS sequence"/>
</dbReference>
<evidence type="ECO:0000313" key="4">
    <source>
        <dbReference type="Proteomes" id="UP000182719"/>
    </source>
</evidence>
<keyword evidence="4" id="KW-1185">Reference proteome</keyword>
<reference evidence="4" key="1">
    <citation type="submission" date="2016-10" db="EMBL/GenBank/DDBJ databases">
        <authorList>
            <person name="Varghese N."/>
            <person name="Submissions S."/>
        </authorList>
    </citation>
    <scope>NUCLEOTIDE SEQUENCE [LARGE SCALE GENOMIC DNA]</scope>
    <source>
        <strain evidence="4">DSM 17044</strain>
    </source>
</reference>
<dbReference type="OrthoDB" id="5480856at2"/>
<gene>
    <name evidence="3" type="ORF">SAMN05444354_101598</name>
</gene>
<dbReference type="NCBIfam" id="TIGR04215">
    <property type="entry name" value="choice_anch_A"/>
    <property type="match status" value="2"/>
</dbReference>
<keyword evidence="1" id="KW-0732">Signal</keyword>
<feature type="domain" description="Choice-of-anchor A" evidence="2">
    <location>
        <begin position="55"/>
        <end position="289"/>
    </location>
</feature>
<dbReference type="AlphaFoldDB" id="A0A1H7H2C7"/>
<feature type="signal peptide" evidence="1">
    <location>
        <begin position="1"/>
        <end position="24"/>
    </location>
</feature>
<proteinExistence type="predicted"/>
<sequence length="556" mass="58250">MSRNHKKLWNAGIGLRVLSLIMLAACGDVAQNASPAQADRHSPVKTAETCIEVNLGEYNLFLLEDYHGGHDVMGKVAAGGDIRLTDFAVGAGLTSNFTNTLVAGGDLELSRGGVWGDAWYGGSYSVDQTVVFPRGVAAKGAPINFVEQGAKLKQLSSQLGGLAVNGTTKRENWGGLYLKGTDPTTNVFEVSASAFTGAKLLSIEAPAGSLAVVNIRGSSATFTGFGHAFSGGIDQQGVLFNFVDATHIEAHGYGFWGTVLAPFADFEFNDGSWDGGIYAKSLTGNAEGHINPLKIHTICPGECIEQVGVRLGEYNLFLLEDYYGGHDVMGKVAAGGDIRLTDFAVGAGLTSNFTNTLVAGGDLELSRGGVWGDAWYGGSYSVDQTVVFPRGVAAKGAPINFVEQGAKLKQLSSQLGGLTVNGTTKRENWGGLYLKGTDPTTNVFEVSASAFTGAKLLSIEAPAGSLAVVNIRGSSATFTGFGHAFSGGIDQQGVLFNFVDATHIEAHGYGFWGTVLAPFADFEFNDGSWDGGIYAKSLTGNAEGHINPLKDHDICL</sequence>
<organism evidence="3 4">
    <name type="scientific">Stigmatella aurantiaca</name>
    <dbReference type="NCBI Taxonomy" id="41"/>
    <lineage>
        <taxon>Bacteria</taxon>
        <taxon>Pseudomonadati</taxon>
        <taxon>Myxococcota</taxon>
        <taxon>Myxococcia</taxon>
        <taxon>Myxococcales</taxon>
        <taxon>Cystobacterineae</taxon>
        <taxon>Archangiaceae</taxon>
        <taxon>Stigmatella</taxon>
    </lineage>
</organism>